<reference evidence="4" key="2">
    <citation type="journal article" date="2013" name="PLoS Genet.">
        <title>Comparative genome structure, secondary metabolite, and effector coding capacity across Cochliobolus pathogens.</title>
        <authorList>
            <person name="Condon B.J."/>
            <person name="Leng Y."/>
            <person name="Wu D."/>
            <person name="Bushley K.E."/>
            <person name="Ohm R.A."/>
            <person name="Otillar R."/>
            <person name="Martin J."/>
            <person name="Schackwitz W."/>
            <person name="Grimwood J."/>
            <person name="MohdZainudin N."/>
            <person name="Xue C."/>
            <person name="Wang R."/>
            <person name="Manning V.A."/>
            <person name="Dhillon B."/>
            <person name="Tu Z.J."/>
            <person name="Steffenson B.J."/>
            <person name="Salamov A."/>
            <person name="Sun H."/>
            <person name="Lowry S."/>
            <person name="LaButti K."/>
            <person name="Han J."/>
            <person name="Copeland A."/>
            <person name="Lindquist E."/>
            <person name="Barry K."/>
            <person name="Schmutz J."/>
            <person name="Baker S.E."/>
            <person name="Ciuffetti L.M."/>
            <person name="Grigoriev I.V."/>
            <person name="Zhong S."/>
            <person name="Turgeon B.G."/>
        </authorList>
    </citation>
    <scope>NUCLEOTIDE SEQUENCE [LARGE SCALE GENOMIC DNA]</scope>
    <source>
        <strain evidence="4">C5 / ATCC 48332 / race O</strain>
    </source>
</reference>
<dbReference type="AlphaFoldDB" id="M2UFU2"/>
<protein>
    <recommendedName>
        <fullName evidence="2">HTH CENPB-type domain-containing protein</fullName>
    </recommendedName>
</protein>
<dbReference type="Pfam" id="PF03221">
    <property type="entry name" value="HTH_Tnp_Tc5"/>
    <property type="match status" value="1"/>
</dbReference>
<dbReference type="HOGENOM" id="CLU_157379_0_0_1"/>
<evidence type="ECO:0000313" key="3">
    <source>
        <dbReference type="EMBL" id="EMD86833.1"/>
    </source>
</evidence>
<feature type="domain" description="HTH CENPB-type" evidence="2">
    <location>
        <begin position="39"/>
        <end position="99"/>
    </location>
</feature>
<keyword evidence="1" id="KW-0238">DNA-binding</keyword>
<reference evidence="3 4" key="1">
    <citation type="journal article" date="2012" name="PLoS Pathog.">
        <title>Diverse lifestyles and strategies of plant pathogenesis encoded in the genomes of eighteen Dothideomycetes fungi.</title>
        <authorList>
            <person name="Ohm R.A."/>
            <person name="Feau N."/>
            <person name="Henrissat B."/>
            <person name="Schoch C.L."/>
            <person name="Horwitz B.A."/>
            <person name="Barry K.W."/>
            <person name="Condon B.J."/>
            <person name="Copeland A.C."/>
            <person name="Dhillon B."/>
            <person name="Glaser F."/>
            <person name="Hesse C.N."/>
            <person name="Kosti I."/>
            <person name="LaButti K."/>
            <person name="Lindquist E.A."/>
            <person name="Lucas S."/>
            <person name="Salamov A.A."/>
            <person name="Bradshaw R.E."/>
            <person name="Ciuffetti L."/>
            <person name="Hamelin R.C."/>
            <person name="Kema G.H.J."/>
            <person name="Lawrence C."/>
            <person name="Scott J.A."/>
            <person name="Spatafora J.W."/>
            <person name="Turgeon B.G."/>
            <person name="de Wit P.J.G.M."/>
            <person name="Zhong S."/>
            <person name="Goodwin S.B."/>
            <person name="Grigoriev I.V."/>
        </authorList>
    </citation>
    <scope>NUCLEOTIDE SEQUENCE [LARGE SCALE GENOMIC DNA]</scope>
    <source>
        <strain evidence="4">C5 / ATCC 48332 / race O</strain>
    </source>
</reference>
<dbReference type="Proteomes" id="UP000016936">
    <property type="component" value="Unassembled WGS sequence"/>
</dbReference>
<evidence type="ECO:0000313" key="4">
    <source>
        <dbReference type="Proteomes" id="UP000016936"/>
    </source>
</evidence>
<evidence type="ECO:0000259" key="2">
    <source>
        <dbReference type="Pfam" id="PF03221"/>
    </source>
</evidence>
<gene>
    <name evidence="3" type="ORF">COCHEDRAFT_1079144</name>
</gene>
<proteinExistence type="predicted"/>
<accession>M2UFU2</accession>
<organism evidence="3 4">
    <name type="scientific">Cochliobolus heterostrophus (strain C5 / ATCC 48332 / race O)</name>
    <name type="common">Southern corn leaf blight fungus</name>
    <name type="synonym">Bipolaris maydis</name>
    <dbReference type="NCBI Taxonomy" id="701091"/>
    <lineage>
        <taxon>Eukaryota</taxon>
        <taxon>Fungi</taxon>
        <taxon>Dikarya</taxon>
        <taxon>Ascomycota</taxon>
        <taxon>Pezizomycotina</taxon>
        <taxon>Dothideomycetes</taxon>
        <taxon>Pleosporomycetidae</taxon>
        <taxon>Pleosporales</taxon>
        <taxon>Pleosporineae</taxon>
        <taxon>Pleosporaceae</taxon>
        <taxon>Bipolaris</taxon>
    </lineage>
</organism>
<dbReference type="InterPro" id="IPR006600">
    <property type="entry name" value="HTH_CenpB_DNA-bd_dom"/>
</dbReference>
<name>M2UFU2_COCH5</name>
<feature type="non-terminal residue" evidence="3">
    <location>
        <position position="1"/>
    </location>
</feature>
<keyword evidence="4" id="KW-1185">Reference proteome</keyword>
<dbReference type="OrthoDB" id="3782394at2759"/>
<feature type="non-terminal residue" evidence="3">
    <location>
        <position position="102"/>
    </location>
</feature>
<sequence length="102" mass="11804">NIKSYATTHNLPYQRLRRAYLGLPNRCDRAKPPALYRLNESQDLALERYLDAIDNIGFGIHRGLVEQQANSLLEDAYTGLNEVAPKVGKLWARRWLARHPKY</sequence>
<evidence type="ECO:0000256" key="1">
    <source>
        <dbReference type="ARBA" id="ARBA00023125"/>
    </source>
</evidence>
<dbReference type="GO" id="GO:0003677">
    <property type="term" value="F:DNA binding"/>
    <property type="evidence" value="ECO:0007669"/>
    <property type="project" value="UniProtKB-KW"/>
</dbReference>
<dbReference type="EMBL" id="KB445584">
    <property type="protein sequence ID" value="EMD86833.1"/>
    <property type="molecule type" value="Genomic_DNA"/>
</dbReference>